<proteinExistence type="inferred from homology"/>
<dbReference type="GO" id="GO:0003723">
    <property type="term" value="F:RNA binding"/>
    <property type="evidence" value="ECO:0007669"/>
    <property type="project" value="InterPro"/>
</dbReference>
<dbReference type="WBParaSite" id="GPUH_0001614001-mRNA-1">
    <property type="protein sequence ID" value="GPUH_0001614001-mRNA-1"/>
    <property type="gene ID" value="GPUH_0001614001"/>
</dbReference>
<protein>
    <recommendedName>
        <fullName evidence="4">Large ribosomal subunit protein eL30</fullName>
    </recommendedName>
</protein>
<dbReference type="InterPro" id="IPR029064">
    <property type="entry name" value="Ribosomal_eL30-like_sf"/>
</dbReference>
<dbReference type="Gene3D" id="3.30.1330.30">
    <property type="match status" value="1"/>
</dbReference>
<evidence type="ECO:0000256" key="2">
    <source>
        <dbReference type="ARBA" id="ARBA00022980"/>
    </source>
</evidence>
<dbReference type="AlphaFoldDB" id="A0A183E577"/>
<comment type="similarity">
    <text evidence="1">Belongs to the eukaryotic ribosomal protein eL30 family.</text>
</comment>
<sequence length="103" mass="11815">MAVKKQVCSFHLLLLRGRPFRILSFKREPQRHKSPACCSATKKSTENINARLAMVMKSGKYCLGYKQALKTLRAGKAKLVIIANNTPPLRSRFVAFRANYRRY</sequence>
<dbReference type="Pfam" id="PF01248">
    <property type="entry name" value="Ribosomal_L7Ae"/>
    <property type="match status" value="1"/>
</dbReference>
<keyword evidence="3" id="KW-0687">Ribonucleoprotein</keyword>
<evidence type="ECO:0000313" key="7">
    <source>
        <dbReference type="Proteomes" id="UP000271098"/>
    </source>
</evidence>
<reference evidence="8" key="1">
    <citation type="submission" date="2016-06" db="UniProtKB">
        <authorList>
            <consortium name="WormBaseParasite"/>
        </authorList>
    </citation>
    <scope>IDENTIFICATION</scope>
</reference>
<evidence type="ECO:0000313" key="6">
    <source>
        <dbReference type="EMBL" id="VDN27283.1"/>
    </source>
</evidence>
<dbReference type="SUPFAM" id="SSF55315">
    <property type="entry name" value="L30e-like"/>
    <property type="match status" value="1"/>
</dbReference>
<evidence type="ECO:0000259" key="5">
    <source>
        <dbReference type="Pfam" id="PF01248"/>
    </source>
</evidence>
<keyword evidence="7" id="KW-1185">Reference proteome</keyword>
<keyword evidence="2" id="KW-0689">Ribosomal protein</keyword>
<name>A0A183E577_9BILA</name>
<accession>A0A183E577</accession>
<dbReference type="InterPro" id="IPR039109">
    <property type="entry name" value="Ribosomal_eL30-like"/>
</dbReference>
<evidence type="ECO:0000256" key="3">
    <source>
        <dbReference type="ARBA" id="ARBA00023274"/>
    </source>
</evidence>
<feature type="domain" description="Ribosomal protein eL8/eL30/eS12/Gadd45" evidence="5">
    <location>
        <begin position="47"/>
        <end position="91"/>
    </location>
</feature>
<dbReference type="Proteomes" id="UP000271098">
    <property type="component" value="Unassembled WGS sequence"/>
</dbReference>
<dbReference type="EMBL" id="UYRT01083321">
    <property type="protein sequence ID" value="VDN27283.1"/>
    <property type="molecule type" value="Genomic_DNA"/>
</dbReference>
<dbReference type="OrthoDB" id="1928736at2759"/>
<dbReference type="InterPro" id="IPR022991">
    <property type="entry name" value="Ribosomal_eL30_CS"/>
</dbReference>
<reference evidence="6 7" key="2">
    <citation type="submission" date="2018-11" db="EMBL/GenBank/DDBJ databases">
        <authorList>
            <consortium name="Pathogen Informatics"/>
        </authorList>
    </citation>
    <scope>NUCLEOTIDE SEQUENCE [LARGE SCALE GENOMIC DNA]</scope>
</reference>
<dbReference type="GO" id="GO:0005840">
    <property type="term" value="C:ribosome"/>
    <property type="evidence" value="ECO:0007669"/>
    <property type="project" value="UniProtKB-KW"/>
</dbReference>
<dbReference type="InterPro" id="IPR004038">
    <property type="entry name" value="Ribosomal_eL8/eL30/eS12/Gad45"/>
</dbReference>
<dbReference type="PANTHER" id="PTHR11449">
    <property type="entry name" value="RIBOSOMAL PROTEIN L30"/>
    <property type="match status" value="1"/>
</dbReference>
<gene>
    <name evidence="6" type="ORF">GPUH_LOCUS16119</name>
</gene>
<organism evidence="8">
    <name type="scientific">Gongylonema pulchrum</name>
    <dbReference type="NCBI Taxonomy" id="637853"/>
    <lineage>
        <taxon>Eukaryota</taxon>
        <taxon>Metazoa</taxon>
        <taxon>Ecdysozoa</taxon>
        <taxon>Nematoda</taxon>
        <taxon>Chromadorea</taxon>
        <taxon>Rhabditida</taxon>
        <taxon>Spirurina</taxon>
        <taxon>Spiruromorpha</taxon>
        <taxon>Spiruroidea</taxon>
        <taxon>Gongylonematidae</taxon>
        <taxon>Gongylonema</taxon>
    </lineage>
</organism>
<evidence type="ECO:0000313" key="8">
    <source>
        <dbReference type="WBParaSite" id="GPUH_0001614001-mRNA-1"/>
    </source>
</evidence>
<evidence type="ECO:0000256" key="4">
    <source>
        <dbReference type="ARBA" id="ARBA00035231"/>
    </source>
</evidence>
<dbReference type="PROSITE" id="PS00709">
    <property type="entry name" value="RIBOSOMAL_L30E_1"/>
    <property type="match status" value="1"/>
</dbReference>
<evidence type="ECO:0000256" key="1">
    <source>
        <dbReference type="ARBA" id="ARBA00007326"/>
    </source>
</evidence>
<dbReference type="GO" id="GO:1990904">
    <property type="term" value="C:ribonucleoprotein complex"/>
    <property type="evidence" value="ECO:0007669"/>
    <property type="project" value="UniProtKB-KW"/>
</dbReference>